<keyword evidence="1" id="KW-1133">Transmembrane helix</keyword>
<evidence type="ECO:0000313" key="3">
    <source>
        <dbReference type="Proteomes" id="UP000298061"/>
    </source>
</evidence>
<feature type="transmembrane region" description="Helical" evidence="1">
    <location>
        <begin position="12"/>
        <end position="31"/>
    </location>
</feature>
<protein>
    <submittedName>
        <fullName evidence="2">Uncharacterized protein</fullName>
    </submittedName>
</protein>
<evidence type="ECO:0000313" key="2">
    <source>
        <dbReference type="EMBL" id="TFY75403.1"/>
    </source>
</evidence>
<sequence>MLLAISKWLPDWSIGTFSAIGVGYLLLVRFLRWRKYNEVHRFAEKLKDLTVEEVQEIVALPSNWGMVYASGLSGAIAFMKTLAIPSTSKLLVKTGEMRSEFYTSKRLADTSTLIGARAFLLKPL</sequence>
<name>A0A4Y9ZN30_9AGAM</name>
<evidence type="ECO:0000256" key="1">
    <source>
        <dbReference type="SAM" id="Phobius"/>
    </source>
</evidence>
<dbReference type="EMBL" id="SFCI01001588">
    <property type="protein sequence ID" value="TFY75403.1"/>
    <property type="molecule type" value="Genomic_DNA"/>
</dbReference>
<keyword evidence="1" id="KW-0472">Membrane</keyword>
<dbReference type="PANTHER" id="PTHR36124:SF1">
    <property type="entry name" value="ER-BOUND OXYGENASE MPAB_MPAB'_RUBBER OXYGENASE CATALYTIC DOMAIN-CONTAINING PROTEIN"/>
    <property type="match status" value="1"/>
</dbReference>
<dbReference type="Proteomes" id="UP000298061">
    <property type="component" value="Unassembled WGS sequence"/>
</dbReference>
<dbReference type="GO" id="GO:0016491">
    <property type="term" value="F:oxidoreductase activity"/>
    <property type="evidence" value="ECO:0007669"/>
    <property type="project" value="InterPro"/>
</dbReference>
<dbReference type="AlphaFoldDB" id="A0A4Y9ZN30"/>
<keyword evidence="3" id="KW-1185">Reference proteome</keyword>
<accession>A0A4Y9ZN30</accession>
<dbReference type="OrthoDB" id="545169at2759"/>
<comment type="caution">
    <text evidence="2">The sequence shown here is derived from an EMBL/GenBank/DDBJ whole genome shotgun (WGS) entry which is preliminary data.</text>
</comment>
<dbReference type="PANTHER" id="PTHR36124">
    <property type="match status" value="1"/>
</dbReference>
<dbReference type="STRING" id="135208.A0A4Y9ZN30"/>
<reference evidence="2 3" key="1">
    <citation type="submission" date="2019-02" db="EMBL/GenBank/DDBJ databases">
        <title>Genome sequencing of the rare red list fungi Hericium alpestre (H. flagellum).</title>
        <authorList>
            <person name="Buettner E."/>
            <person name="Kellner H."/>
        </authorList>
    </citation>
    <scope>NUCLEOTIDE SEQUENCE [LARGE SCALE GENOMIC DNA]</scope>
    <source>
        <strain evidence="2 3">DSM 108284</strain>
    </source>
</reference>
<proteinExistence type="predicted"/>
<keyword evidence="1" id="KW-0812">Transmembrane</keyword>
<gene>
    <name evidence="2" type="ORF">EWM64_g8608</name>
</gene>
<dbReference type="InterPro" id="IPR046366">
    <property type="entry name" value="MPAB"/>
</dbReference>
<organism evidence="2 3">
    <name type="scientific">Hericium alpestre</name>
    <dbReference type="NCBI Taxonomy" id="135208"/>
    <lineage>
        <taxon>Eukaryota</taxon>
        <taxon>Fungi</taxon>
        <taxon>Dikarya</taxon>
        <taxon>Basidiomycota</taxon>
        <taxon>Agaricomycotina</taxon>
        <taxon>Agaricomycetes</taxon>
        <taxon>Russulales</taxon>
        <taxon>Hericiaceae</taxon>
        <taxon>Hericium</taxon>
    </lineage>
</organism>